<proteinExistence type="predicted"/>
<keyword evidence="2" id="KW-1185">Reference proteome</keyword>
<dbReference type="Gene3D" id="3.80.10.10">
    <property type="entry name" value="Ribonuclease Inhibitor"/>
    <property type="match status" value="1"/>
</dbReference>
<dbReference type="InterPro" id="IPR032675">
    <property type="entry name" value="LRR_dom_sf"/>
</dbReference>
<protein>
    <submittedName>
        <fullName evidence="1">Uncharacterized protein</fullName>
    </submittedName>
</protein>
<dbReference type="OrthoDB" id="3023006at2759"/>
<organism evidence="1 2">
    <name type="scientific">Hypholoma sublateritium (strain FD-334 SS-4)</name>
    <dbReference type="NCBI Taxonomy" id="945553"/>
    <lineage>
        <taxon>Eukaryota</taxon>
        <taxon>Fungi</taxon>
        <taxon>Dikarya</taxon>
        <taxon>Basidiomycota</taxon>
        <taxon>Agaricomycotina</taxon>
        <taxon>Agaricomycetes</taxon>
        <taxon>Agaricomycetidae</taxon>
        <taxon>Agaricales</taxon>
        <taxon>Agaricineae</taxon>
        <taxon>Strophariaceae</taxon>
        <taxon>Hypholoma</taxon>
    </lineage>
</organism>
<sequence>MSPSTTELNLSAVSSVPTGSTDLTTPKGYINGHIFGVPAEILCTIFIFSKSFPLLFDSDSPKRTKNLPGEVTISHVCKLWRSFALGLPQLWDDIQYSPSPAPSTHARIRECTIYAYLERSGTHALDIWLDFRNYGGNCFAYQHGPFQKILQEAARWRGFTLLLDQFSGRHAHVHASLKEIYVPILESFVFYSKSRRPHTTTGTFLASTLFEPRILAGGAPVLKSIRLSSDNHFNYLPPLNQGLTTLRIDNHSRSIRRSTISLDVLIPLLEIHSLRNLSISGFDIPEVFSYQSIQAVVMENLTELRCSSPNIASLFQYIHTPRLETLVLKSIDLPPLTPKSFPALTTLILFNCSVPWNVLSTHKVSEKITHLAVSEKSGGTFHRDALEYFHSVENRWPHLEYLGLNIEAEPQLEFYREFALLRYPFPLTLCIHQNLVNLWEIQSPERLRSVRYLCELRTWNDFSHLFPRNWPYEEDRKISGFNVVDYDPFEVISYH</sequence>
<evidence type="ECO:0000313" key="2">
    <source>
        <dbReference type="Proteomes" id="UP000054270"/>
    </source>
</evidence>
<reference evidence="2" key="1">
    <citation type="submission" date="2014-04" db="EMBL/GenBank/DDBJ databases">
        <title>Evolutionary Origins and Diversification of the Mycorrhizal Mutualists.</title>
        <authorList>
            <consortium name="DOE Joint Genome Institute"/>
            <consortium name="Mycorrhizal Genomics Consortium"/>
            <person name="Kohler A."/>
            <person name="Kuo A."/>
            <person name="Nagy L.G."/>
            <person name="Floudas D."/>
            <person name="Copeland A."/>
            <person name="Barry K.W."/>
            <person name="Cichocki N."/>
            <person name="Veneault-Fourrey C."/>
            <person name="LaButti K."/>
            <person name="Lindquist E.A."/>
            <person name="Lipzen A."/>
            <person name="Lundell T."/>
            <person name="Morin E."/>
            <person name="Murat C."/>
            <person name="Riley R."/>
            <person name="Ohm R."/>
            <person name="Sun H."/>
            <person name="Tunlid A."/>
            <person name="Henrissat B."/>
            <person name="Grigoriev I.V."/>
            <person name="Hibbett D.S."/>
            <person name="Martin F."/>
        </authorList>
    </citation>
    <scope>NUCLEOTIDE SEQUENCE [LARGE SCALE GENOMIC DNA]</scope>
    <source>
        <strain evidence="2">FD-334 SS-4</strain>
    </source>
</reference>
<accession>A0A0D2PGA4</accession>
<dbReference type="AlphaFoldDB" id="A0A0D2PGA4"/>
<evidence type="ECO:0000313" key="1">
    <source>
        <dbReference type="EMBL" id="KJA19120.1"/>
    </source>
</evidence>
<dbReference type="Proteomes" id="UP000054270">
    <property type="component" value="Unassembled WGS sequence"/>
</dbReference>
<dbReference type="SUPFAM" id="SSF52047">
    <property type="entry name" value="RNI-like"/>
    <property type="match status" value="1"/>
</dbReference>
<dbReference type="EMBL" id="KN817581">
    <property type="protein sequence ID" value="KJA19120.1"/>
    <property type="molecule type" value="Genomic_DNA"/>
</dbReference>
<dbReference type="OMA" id="VTISHIC"/>
<dbReference type="STRING" id="945553.A0A0D2PGA4"/>
<name>A0A0D2PGA4_HYPSF</name>
<gene>
    <name evidence="1" type="ORF">HYPSUDRAFT_44583</name>
</gene>